<feature type="region of interest" description="Disordered" evidence="2">
    <location>
        <begin position="227"/>
        <end position="251"/>
    </location>
</feature>
<proteinExistence type="inferred from homology"/>
<accession>A0AAE0IBN9</accession>
<keyword evidence="4" id="KW-1185">Reference proteome</keyword>
<evidence type="ECO:0000256" key="1">
    <source>
        <dbReference type="ARBA" id="ARBA00006315"/>
    </source>
</evidence>
<evidence type="ECO:0000313" key="4">
    <source>
        <dbReference type="Proteomes" id="UP001283341"/>
    </source>
</evidence>
<dbReference type="CDD" id="cd07361">
    <property type="entry name" value="MEMO_like"/>
    <property type="match status" value="1"/>
</dbReference>
<sequence>MVQKRTREASHAGSWYEFRPAKLSSELDKYLSQVPDTINGKSLPIPGARAIIAPHAGYTYSGPCAAWAYKTLDLTGIKRVFLIGPSHKYYLTNCALSTCSKYETPFGDLTVDAAMCSELRETGDFSNIPFHKEVQEHCLEMHLPYLWKRLEQTFGDDASAYPLIVPIIVGVMGEAEEDHYGHLLAPYLKDSANACIISSDFCHWGSNYDYSPQYIDGVLKNPGHKSPSIIKPNGTTNADVEEPEEPEVSPPPYHEIIKKLDEIAMDAVETGVHGNFHRCIKVTGNTVCGSHPIGVVMAALEALKAEGLEDGKGKFKFIQYQRSGLVVDKDDFSVSYAAAYAVI</sequence>
<protein>
    <submittedName>
        <fullName evidence="3">MEMO1 family</fullName>
    </submittedName>
</protein>
<dbReference type="Proteomes" id="UP001283341">
    <property type="component" value="Unassembled WGS sequence"/>
</dbReference>
<dbReference type="InterPro" id="IPR002737">
    <property type="entry name" value="MEMO1_fam"/>
</dbReference>
<comment type="caution">
    <text evidence="3">The sequence shown here is derived from an EMBL/GenBank/DDBJ whole genome shotgun (WGS) entry which is preliminary data.</text>
</comment>
<dbReference type="Gene3D" id="3.40.830.10">
    <property type="entry name" value="LigB-like"/>
    <property type="match status" value="1"/>
</dbReference>
<comment type="similarity">
    <text evidence="1">Belongs to the MEMO1 family.</text>
</comment>
<evidence type="ECO:0000313" key="3">
    <source>
        <dbReference type="EMBL" id="KAK3322061.1"/>
    </source>
</evidence>
<dbReference type="PANTHER" id="PTHR11060:SF0">
    <property type="entry name" value="PROTEIN MEMO1"/>
    <property type="match status" value="1"/>
</dbReference>
<dbReference type="EMBL" id="JAUEDM010000003">
    <property type="protein sequence ID" value="KAK3322061.1"/>
    <property type="molecule type" value="Genomic_DNA"/>
</dbReference>
<dbReference type="Pfam" id="PF01875">
    <property type="entry name" value="Memo"/>
    <property type="match status" value="1"/>
</dbReference>
<dbReference type="AlphaFoldDB" id="A0AAE0IBN9"/>
<reference evidence="3" key="1">
    <citation type="journal article" date="2023" name="Mol. Phylogenet. Evol.">
        <title>Genome-scale phylogeny and comparative genomics of the fungal order Sordariales.</title>
        <authorList>
            <person name="Hensen N."/>
            <person name="Bonometti L."/>
            <person name="Westerberg I."/>
            <person name="Brannstrom I.O."/>
            <person name="Guillou S."/>
            <person name="Cros-Aarteil S."/>
            <person name="Calhoun S."/>
            <person name="Haridas S."/>
            <person name="Kuo A."/>
            <person name="Mondo S."/>
            <person name="Pangilinan J."/>
            <person name="Riley R."/>
            <person name="LaButti K."/>
            <person name="Andreopoulos B."/>
            <person name="Lipzen A."/>
            <person name="Chen C."/>
            <person name="Yan M."/>
            <person name="Daum C."/>
            <person name="Ng V."/>
            <person name="Clum A."/>
            <person name="Steindorff A."/>
            <person name="Ohm R.A."/>
            <person name="Martin F."/>
            <person name="Silar P."/>
            <person name="Natvig D.O."/>
            <person name="Lalanne C."/>
            <person name="Gautier V."/>
            <person name="Ament-Velasquez S.L."/>
            <person name="Kruys A."/>
            <person name="Hutchinson M.I."/>
            <person name="Powell A.J."/>
            <person name="Barry K."/>
            <person name="Miller A.N."/>
            <person name="Grigoriev I.V."/>
            <person name="Debuchy R."/>
            <person name="Gladieux P."/>
            <person name="Hiltunen Thoren M."/>
            <person name="Johannesson H."/>
        </authorList>
    </citation>
    <scope>NUCLEOTIDE SEQUENCE</scope>
    <source>
        <strain evidence="3">CBS 118394</strain>
    </source>
</reference>
<dbReference type="PANTHER" id="PTHR11060">
    <property type="entry name" value="PROTEIN MEMO1"/>
    <property type="match status" value="1"/>
</dbReference>
<dbReference type="HAMAP" id="MF_00055">
    <property type="entry name" value="MEMO1"/>
    <property type="match status" value="1"/>
</dbReference>
<organism evidence="3 4">
    <name type="scientific">Apodospora peruviana</name>
    <dbReference type="NCBI Taxonomy" id="516989"/>
    <lineage>
        <taxon>Eukaryota</taxon>
        <taxon>Fungi</taxon>
        <taxon>Dikarya</taxon>
        <taxon>Ascomycota</taxon>
        <taxon>Pezizomycotina</taxon>
        <taxon>Sordariomycetes</taxon>
        <taxon>Sordariomycetidae</taxon>
        <taxon>Sordariales</taxon>
        <taxon>Lasiosphaeriaceae</taxon>
        <taxon>Apodospora</taxon>
    </lineage>
</organism>
<reference evidence="3" key="2">
    <citation type="submission" date="2023-06" db="EMBL/GenBank/DDBJ databases">
        <authorList>
            <consortium name="Lawrence Berkeley National Laboratory"/>
            <person name="Haridas S."/>
            <person name="Hensen N."/>
            <person name="Bonometti L."/>
            <person name="Westerberg I."/>
            <person name="Brannstrom I.O."/>
            <person name="Guillou S."/>
            <person name="Cros-Aarteil S."/>
            <person name="Calhoun S."/>
            <person name="Kuo A."/>
            <person name="Mondo S."/>
            <person name="Pangilinan J."/>
            <person name="Riley R."/>
            <person name="Labutti K."/>
            <person name="Andreopoulos B."/>
            <person name="Lipzen A."/>
            <person name="Chen C."/>
            <person name="Yanf M."/>
            <person name="Daum C."/>
            <person name="Ng V."/>
            <person name="Clum A."/>
            <person name="Steindorff A."/>
            <person name="Ohm R."/>
            <person name="Martin F."/>
            <person name="Silar P."/>
            <person name="Natvig D."/>
            <person name="Lalanne C."/>
            <person name="Gautier V."/>
            <person name="Ament-Velasquez S.L."/>
            <person name="Kruys A."/>
            <person name="Hutchinson M.I."/>
            <person name="Powell A.J."/>
            <person name="Barry K."/>
            <person name="Miller A.N."/>
            <person name="Grigoriev I.V."/>
            <person name="Debuchy R."/>
            <person name="Gladieux P."/>
            <person name="Thoren M.H."/>
            <person name="Johannesson H."/>
        </authorList>
    </citation>
    <scope>NUCLEOTIDE SEQUENCE</scope>
    <source>
        <strain evidence="3">CBS 118394</strain>
    </source>
</reference>
<evidence type="ECO:0000256" key="2">
    <source>
        <dbReference type="SAM" id="MobiDB-lite"/>
    </source>
</evidence>
<name>A0AAE0IBN9_9PEZI</name>
<gene>
    <name evidence="3" type="ORF">B0H66DRAFT_472921</name>
</gene>
<dbReference type="NCBIfam" id="TIGR04336">
    <property type="entry name" value="AmmeMemoSam_B"/>
    <property type="match status" value="1"/>
</dbReference>